<dbReference type="EMBL" id="ML120365">
    <property type="protein sequence ID" value="RPB02960.1"/>
    <property type="molecule type" value="Genomic_DNA"/>
</dbReference>
<dbReference type="Proteomes" id="UP000276215">
    <property type="component" value="Unassembled WGS sequence"/>
</dbReference>
<name>A0A3N4JX91_9PEZI</name>
<feature type="region of interest" description="Disordered" evidence="1">
    <location>
        <begin position="510"/>
        <end position="593"/>
    </location>
</feature>
<dbReference type="OrthoDB" id="5419923at2759"/>
<protein>
    <submittedName>
        <fullName evidence="2">Uncharacterized protein</fullName>
    </submittedName>
</protein>
<feature type="compositionally biased region" description="Low complexity" evidence="1">
    <location>
        <begin position="575"/>
        <end position="592"/>
    </location>
</feature>
<organism evidence="2 3">
    <name type="scientific">Choiromyces venosus 120613-1</name>
    <dbReference type="NCBI Taxonomy" id="1336337"/>
    <lineage>
        <taxon>Eukaryota</taxon>
        <taxon>Fungi</taxon>
        <taxon>Dikarya</taxon>
        <taxon>Ascomycota</taxon>
        <taxon>Pezizomycotina</taxon>
        <taxon>Pezizomycetes</taxon>
        <taxon>Pezizales</taxon>
        <taxon>Tuberaceae</taxon>
        <taxon>Choiromyces</taxon>
    </lineage>
</organism>
<evidence type="ECO:0000313" key="3">
    <source>
        <dbReference type="Proteomes" id="UP000276215"/>
    </source>
</evidence>
<feature type="compositionally biased region" description="Pro residues" evidence="1">
    <location>
        <begin position="692"/>
        <end position="702"/>
    </location>
</feature>
<proteinExistence type="predicted"/>
<evidence type="ECO:0000256" key="1">
    <source>
        <dbReference type="SAM" id="MobiDB-lite"/>
    </source>
</evidence>
<evidence type="ECO:0000313" key="2">
    <source>
        <dbReference type="EMBL" id="RPB02960.1"/>
    </source>
</evidence>
<reference evidence="2 3" key="1">
    <citation type="journal article" date="2018" name="Nat. Ecol. Evol.">
        <title>Pezizomycetes genomes reveal the molecular basis of ectomycorrhizal truffle lifestyle.</title>
        <authorList>
            <person name="Murat C."/>
            <person name="Payen T."/>
            <person name="Noel B."/>
            <person name="Kuo A."/>
            <person name="Morin E."/>
            <person name="Chen J."/>
            <person name="Kohler A."/>
            <person name="Krizsan K."/>
            <person name="Balestrini R."/>
            <person name="Da Silva C."/>
            <person name="Montanini B."/>
            <person name="Hainaut M."/>
            <person name="Levati E."/>
            <person name="Barry K.W."/>
            <person name="Belfiori B."/>
            <person name="Cichocki N."/>
            <person name="Clum A."/>
            <person name="Dockter R.B."/>
            <person name="Fauchery L."/>
            <person name="Guy J."/>
            <person name="Iotti M."/>
            <person name="Le Tacon F."/>
            <person name="Lindquist E.A."/>
            <person name="Lipzen A."/>
            <person name="Malagnac F."/>
            <person name="Mello A."/>
            <person name="Molinier V."/>
            <person name="Miyauchi S."/>
            <person name="Poulain J."/>
            <person name="Riccioni C."/>
            <person name="Rubini A."/>
            <person name="Sitrit Y."/>
            <person name="Splivallo R."/>
            <person name="Traeger S."/>
            <person name="Wang M."/>
            <person name="Zifcakova L."/>
            <person name="Wipf D."/>
            <person name="Zambonelli A."/>
            <person name="Paolocci F."/>
            <person name="Nowrousian M."/>
            <person name="Ottonello S."/>
            <person name="Baldrian P."/>
            <person name="Spatafora J.W."/>
            <person name="Henrissat B."/>
            <person name="Nagy L.G."/>
            <person name="Aury J.M."/>
            <person name="Wincker P."/>
            <person name="Grigoriev I.V."/>
            <person name="Bonfante P."/>
            <person name="Martin F.M."/>
        </authorList>
    </citation>
    <scope>NUCLEOTIDE SEQUENCE [LARGE SCALE GENOMIC DNA]</scope>
    <source>
        <strain evidence="2 3">120613-1</strain>
    </source>
</reference>
<sequence>MSDRNYSGEDYSDLSGDTLTEFSLQEGGDTCSRALSPCESLSNNLTPPTHGVHSDESAVLVSTERSGGRDATAEVVKGSASGAEVSFEGPLVEVKREFIKTSASLEIDEDMLLLPDFSTGLVGKTKTQNGCHELSLIDLMSPEEVNCLGYKFNALIPTQSPKKGSGITNSVSVLIMNNSKVVDGEPKLKFEDSFDCLNDLCDVAALEPKGLSTYLIPGVLGSCVQEKAYTSLKNICHQTSLMDSCIVEGDQLMDGVEQQMILSTSPSDETWGFTQQVPALPTKEEAERIERNKSVFAWIDAVVISAGHITEGITTASTVTNDLIDLFDTGSLLAKSSPRISPLALAHQHPAHSLSGISILDLHCDYAGPPVSRGLKNTTITTSLNSTPTGDLLLMDLDNSALDSANGGGPNPCFPCIIESPPSHNLALSGTLTTTIPPQLRGASEYPPIQKEVERMHTVVKVVISVPKEAKEERKEASSLISGPIISARTASLAEVGNAAWTRWVEANAEKDSVASPTSSPPRQNPRSEKPRGGIPTVPKSAGGGVNPKRSKWVTVGLNKGGHAGVNHVKNMARSSSGNNNSTASNGTNGSSQVKLTVGQTHRHPIRAVSSPAGAPSLAQRAITLAPPEVTPVTWSGSGLPFEGLASRRGMDVPLGAMGYHNPKRVSYKRTSTYNREEKVREQLRGTRRVAPPRPKVSPPTPVKQNSWESQEADFLRASGPADPCALLNSSWIR</sequence>
<gene>
    <name evidence="2" type="ORF">L873DRAFT_1787405</name>
</gene>
<accession>A0A3N4JX91</accession>
<feature type="region of interest" description="Disordered" evidence="1">
    <location>
        <begin position="682"/>
        <end position="711"/>
    </location>
</feature>
<keyword evidence="3" id="KW-1185">Reference proteome</keyword>
<dbReference type="AlphaFoldDB" id="A0A3N4JX91"/>